<dbReference type="Proteomes" id="UP000242188">
    <property type="component" value="Unassembled WGS sequence"/>
</dbReference>
<dbReference type="OrthoDB" id="5975505at2759"/>
<dbReference type="SUPFAM" id="SSF81321">
    <property type="entry name" value="Family A G protein-coupled receptor-like"/>
    <property type="match status" value="1"/>
</dbReference>
<evidence type="ECO:0000313" key="10">
    <source>
        <dbReference type="EMBL" id="OWF41918.1"/>
    </source>
</evidence>
<evidence type="ECO:0000259" key="9">
    <source>
        <dbReference type="PROSITE" id="PS50262"/>
    </source>
</evidence>
<dbReference type="Gene3D" id="1.20.1070.10">
    <property type="entry name" value="Rhodopsin 7-helix transmembrane proteins"/>
    <property type="match status" value="1"/>
</dbReference>
<evidence type="ECO:0000256" key="2">
    <source>
        <dbReference type="ARBA" id="ARBA00022692"/>
    </source>
</evidence>
<feature type="domain" description="G-protein coupled receptors family 1 profile" evidence="9">
    <location>
        <begin position="1"/>
        <end position="165"/>
    </location>
</feature>
<reference evidence="10 11" key="1">
    <citation type="journal article" date="2017" name="Nat. Ecol. Evol.">
        <title>Scallop genome provides insights into evolution of bilaterian karyotype and development.</title>
        <authorList>
            <person name="Wang S."/>
            <person name="Zhang J."/>
            <person name="Jiao W."/>
            <person name="Li J."/>
            <person name="Xun X."/>
            <person name="Sun Y."/>
            <person name="Guo X."/>
            <person name="Huan P."/>
            <person name="Dong B."/>
            <person name="Zhang L."/>
            <person name="Hu X."/>
            <person name="Sun X."/>
            <person name="Wang J."/>
            <person name="Zhao C."/>
            <person name="Wang Y."/>
            <person name="Wang D."/>
            <person name="Huang X."/>
            <person name="Wang R."/>
            <person name="Lv J."/>
            <person name="Li Y."/>
            <person name="Zhang Z."/>
            <person name="Liu B."/>
            <person name="Lu W."/>
            <person name="Hui Y."/>
            <person name="Liang J."/>
            <person name="Zhou Z."/>
            <person name="Hou R."/>
            <person name="Li X."/>
            <person name="Liu Y."/>
            <person name="Li H."/>
            <person name="Ning X."/>
            <person name="Lin Y."/>
            <person name="Zhao L."/>
            <person name="Xing Q."/>
            <person name="Dou J."/>
            <person name="Li Y."/>
            <person name="Mao J."/>
            <person name="Guo H."/>
            <person name="Dou H."/>
            <person name="Li T."/>
            <person name="Mu C."/>
            <person name="Jiang W."/>
            <person name="Fu Q."/>
            <person name="Fu X."/>
            <person name="Miao Y."/>
            <person name="Liu J."/>
            <person name="Yu Q."/>
            <person name="Li R."/>
            <person name="Liao H."/>
            <person name="Li X."/>
            <person name="Kong Y."/>
            <person name="Jiang Z."/>
            <person name="Chourrout D."/>
            <person name="Li R."/>
            <person name="Bao Z."/>
        </authorList>
    </citation>
    <scope>NUCLEOTIDE SEQUENCE [LARGE SCALE GENOMIC DNA]</scope>
    <source>
        <strain evidence="10 11">PY_sf001</strain>
    </source>
</reference>
<dbReference type="InterPro" id="IPR000276">
    <property type="entry name" value="GPCR_Rhodpsn"/>
</dbReference>
<organism evidence="10 11">
    <name type="scientific">Mizuhopecten yessoensis</name>
    <name type="common">Japanese scallop</name>
    <name type="synonym">Patinopecten yessoensis</name>
    <dbReference type="NCBI Taxonomy" id="6573"/>
    <lineage>
        <taxon>Eukaryota</taxon>
        <taxon>Metazoa</taxon>
        <taxon>Spiralia</taxon>
        <taxon>Lophotrochozoa</taxon>
        <taxon>Mollusca</taxon>
        <taxon>Bivalvia</taxon>
        <taxon>Autobranchia</taxon>
        <taxon>Pteriomorphia</taxon>
        <taxon>Pectinida</taxon>
        <taxon>Pectinoidea</taxon>
        <taxon>Pectinidae</taxon>
        <taxon>Mizuhopecten</taxon>
    </lineage>
</organism>
<comment type="caution">
    <text evidence="10">The sequence shown here is derived from an EMBL/GenBank/DDBJ whole genome shotgun (WGS) entry which is preliminary data.</text>
</comment>
<protein>
    <submittedName>
        <fullName evidence="10">Tachykinin-like peptides receptor 86C</fullName>
    </submittedName>
</protein>
<evidence type="ECO:0000313" key="11">
    <source>
        <dbReference type="Proteomes" id="UP000242188"/>
    </source>
</evidence>
<dbReference type="PRINTS" id="PR00237">
    <property type="entry name" value="GPCRRHODOPSN"/>
</dbReference>
<evidence type="ECO:0000256" key="4">
    <source>
        <dbReference type="ARBA" id="ARBA00023040"/>
    </source>
</evidence>
<gene>
    <name evidence="10" type="ORF">KP79_PYT02099</name>
</gene>
<dbReference type="InterPro" id="IPR017452">
    <property type="entry name" value="GPCR_Rhodpsn_7TM"/>
</dbReference>
<dbReference type="Pfam" id="PF00001">
    <property type="entry name" value="7tm_1"/>
    <property type="match status" value="1"/>
</dbReference>
<dbReference type="AlphaFoldDB" id="A0A210PZK7"/>
<feature type="transmembrane region" description="Helical" evidence="8">
    <location>
        <begin position="125"/>
        <end position="150"/>
    </location>
</feature>
<keyword evidence="4" id="KW-0297">G-protein coupled receptor</keyword>
<dbReference type="GO" id="GO:0004930">
    <property type="term" value="F:G protein-coupled receptor activity"/>
    <property type="evidence" value="ECO:0007669"/>
    <property type="project" value="UniProtKB-KW"/>
</dbReference>
<keyword evidence="2 8" id="KW-0812">Transmembrane</keyword>
<keyword evidence="3 8" id="KW-1133">Transmembrane helix</keyword>
<dbReference type="EMBL" id="NEDP02005335">
    <property type="protein sequence ID" value="OWF41918.1"/>
    <property type="molecule type" value="Genomic_DNA"/>
</dbReference>
<evidence type="ECO:0000256" key="6">
    <source>
        <dbReference type="ARBA" id="ARBA00023170"/>
    </source>
</evidence>
<keyword evidence="5 8" id="KW-0472">Membrane</keyword>
<name>A0A210PZK7_MIZYE</name>
<evidence type="ECO:0000256" key="7">
    <source>
        <dbReference type="ARBA" id="ARBA00023224"/>
    </source>
</evidence>
<keyword evidence="11" id="KW-1185">Reference proteome</keyword>
<proteinExistence type="predicted"/>
<dbReference type="PANTHER" id="PTHR24235:SF12">
    <property type="entry name" value="G-PROTEIN COUPLED RECEPTORS FAMILY 1 PROFILE DOMAIN-CONTAINING PROTEIN"/>
    <property type="match status" value="1"/>
</dbReference>
<dbReference type="PROSITE" id="PS50262">
    <property type="entry name" value="G_PROTEIN_RECEP_F1_2"/>
    <property type="match status" value="1"/>
</dbReference>
<dbReference type="PANTHER" id="PTHR24235">
    <property type="entry name" value="NEUROPEPTIDE Y RECEPTOR"/>
    <property type="match status" value="1"/>
</dbReference>
<evidence type="ECO:0000256" key="1">
    <source>
        <dbReference type="ARBA" id="ARBA00004141"/>
    </source>
</evidence>
<accession>A0A210PZK7</accession>
<evidence type="ECO:0000256" key="8">
    <source>
        <dbReference type="SAM" id="Phobius"/>
    </source>
</evidence>
<feature type="transmembrane region" description="Helical" evidence="8">
    <location>
        <begin position="72"/>
        <end position="97"/>
    </location>
</feature>
<dbReference type="GO" id="GO:0016020">
    <property type="term" value="C:membrane"/>
    <property type="evidence" value="ECO:0007669"/>
    <property type="project" value="UniProtKB-SubCell"/>
</dbReference>
<comment type="subcellular location">
    <subcellularLocation>
        <location evidence="1">Membrane</location>
        <topology evidence="1">Multi-pass membrane protein</topology>
    </subcellularLocation>
</comment>
<evidence type="ECO:0000256" key="3">
    <source>
        <dbReference type="ARBA" id="ARBA00022989"/>
    </source>
</evidence>
<feature type="transmembrane region" description="Helical" evidence="8">
    <location>
        <begin position="12"/>
        <end position="31"/>
    </location>
</feature>
<sequence>MKAHIIERRACHSLVVIWMISIIVGAPLLYIRQVNERHWKDHVERWCDGEWPSVQYDVSAENKTLYYRPARVAYWTFVSLMLFIIPILAMFGAYCGIMKTLWSARAPGERLKGEIKVQTKMKRKVVIMLVFILTIFTVCWVPLIVTILYAEYRPEQTERVSTWYQ</sequence>
<keyword evidence="7" id="KW-0807">Transducer</keyword>
<keyword evidence="6 10" id="KW-0675">Receptor</keyword>
<evidence type="ECO:0000256" key="5">
    <source>
        <dbReference type="ARBA" id="ARBA00023136"/>
    </source>
</evidence>